<dbReference type="Proteomes" id="UP001152795">
    <property type="component" value="Unassembled WGS sequence"/>
</dbReference>
<reference evidence="1" key="1">
    <citation type="submission" date="2020-04" db="EMBL/GenBank/DDBJ databases">
        <authorList>
            <person name="Alioto T."/>
            <person name="Alioto T."/>
            <person name="Gomez Garrido J."/>
        </authorList>
    </citation>
    <scope>NUCLEOTIDE SEQUENCE</scope>
    <source>
        <strain evidence="1">A484AB</strain>
    </source>
</reference>
<comment type="caution">
    <text evidence="1">The sequence shown here is derived from an EMBL/GenBank/DDBJ whole genome shotgun (WGS) entry which is preliminary data.</text>
</comment>
<dbReference type="PANTHER" id="PTHR11051">
    <property type="entry name" value="GLYCOSYL HYDROLASE-RELATED"/>
    <property type="match status" value="1"/>
</dbReference>
<dbReference type="GO" id="GO:0004553">
    <property type="term" value="F:hydrolase activity, hydrolyzing O-glycosyl compounds"/>
    <property type="evidence" value="ECO:0007669"/>
    <property type="project" value="TreeGrafter"/>
</dbReference>
<dbReference type="EMBL" id="CACRXK020008551">
    <property type="protein sequence ID" value="CAB4015046.1"/>
    <property type="molecule type" value="Genomic_DNA"/>
</dbReference>
<evidence type="ECO:0000313" key="2">
    <source>
        <dbReference type="Proteomes" id="UP001152795"/>
    </source>
</evidence>
<name>A0A6S7IBA0_PARCT</name>
<sequence>MPTLTAALVKSVALLLSTFTLYASFNSIYHLSKLQLCDPSNNMSSTVFTSDTLPTDERLMATIGNGFLATSVFSDSVFVSGVYNGRRREPSHRARVPSTAAIRMSLVDKDVTTSTMYSLDVQKGVFTHRVEGSGFIVEELIYTHRKLPNLLVVEIRVQNSQDKPLKVGLSKTHGNKSEDLDFTEVPKSELPPGSSDLEAKYGFISTTEEANSERVGVAVVWSKVPELLVIQPKTNQTFYFVTAIVSTLNTVGNLESAFSCHKEALMLAKAGGLLAAHTEAWAELWQQSGIEIEGDFKLAQAVHGSLYYTLR</sequence>
<keyword evidence="2" id="KW-1185">Reference proteome</keyword>
<dbReference type="AlphaFoldDB" id="A0A6S7IBA0"/>
<dbReference type="GO" id="GO:0005975">
    <property type="term" value="P:carbohydrate metabolic process"/>
    <property type="evidence" value="ECO:0007669"/>
    <property type="project" value="TreeGrafter"/>
</dbReference>
<organism evidence="1 2">
    <name type="scientific">Paramuricea clavata</name>
    <name type="common">Red gorgonian</name>
    <name type="synonym">Violescent sea-whip</name>
    <dbReference type="NCBI Taxonomy" id="317549"/>
    <lineage>
        <taxon>Eukaryota</taxon>
        <taxon>Metazoa</taxon>
        <taxon>Cnidaria</taxon>
        <taxon>Anthozoa</taxon>
        <taxon>Octocorallia</taxon>
        <taxon>Malacalcyonacea</taxon>
        <taxon>Plexauridae</taxon>
        <taxon>Paramuricea</taxon>
    </lineage>
</organism>
<protein>
    <submittedName>
        <fullName evidence="1">Acid trehalase 1</fullName>
    </submittedName>
</protein>
<evidence type="ECO:0000313" key="1">
    <source>
        <dbReference type="EMBL" id="CAB4015046.1"/>
    </source>
</evidence>
<gene>
    <name evidence="1" type="ORF">PACLA_8A041001</name>
</gene>
<accession>A0A6S7IBA0</accession>
<proteinExistence type="predicted"/>
<dbReference type="PANTHER" id="PTHR11051:SF8">
    <property type="entry name" value="PROTEIN-GLUCOSYLGALACTOSYLHYDROXYLYSINE GLUCOSIDASE"/>
    <property type="match status" value="1"/>
</dbReference>
<dbReference type="OrthoDB" id="200349at2759"/>